<accession>A0A1G2JB44</accession>
<keyword evidence="2" id="KW-0732">Signal</keyword>
<feature type="transmembrane region" description="Helical" evidence="1">
    <location>
        <begin position="223"/>
        <end position="244"/>
    </location>
</feature>
<evidence type="ECO:0000256" key="2">
    <source>
        <dbReference type="SAM" id="SignalP"/>
    </source>
</evidence>
<evidence type="ECO:0000313" key="4">
    <source>
        <dbReference type="Proteomes" id="UP000177751"/>
    </source>
</evidence>
<evidence type="ECO:0000313" key="3">
    <source>
        <dbReference type="EMBL" id="OGZ83761.1"/>
    </source>
</evidence>
<keyword evidence="1" id="KW-1133">Transmembrane helix</keyword>
<protein>
    <recommendedName>
        <fullName evidence="5">Cohesin domain-containing protein</fullName>
    </recommendedName>
</protein>
<comment type="caution">
    <text evidence="3">The sequence shown here is derived from an EMBL/GenBank/DDBJ whole genome shotgun (WGS) entry which is preliminary data.</text>
</comment>
<evidence type="ECO:0000256" key="1">
    <source>
        <dbReference type="SAM" id="Phobius"/>
    </source>
</evidence>
<name>A0A1G2JB44_9BACT</name>
<dbReference type="InterPro" id="IPR008965">
    <property type="entry name" value="CBM2/CBM3_carb-bd_dom_sf"/>
</dbReference>
<dbReference type="EMBL" id="MHPP01000029">
    <property type="protein sequence ID" value="OGZ83761.1"/>
    <property type="molecule type" value="Genomic_DNA"/>
</dbReference>
<evidence type="ECO:0008006" key="5">
    <source>
        <dbReference type="Google" id="ProtNLM"/>
    </source>
</evidence>
<dbReference type="AlphaFoldDB" id="A0A1G2JB44"/>
<keyword evidence="1" id="KW-0472">Membrane</keyword>
<dbReference type="Gene3D" id="2.60.40.680">
    <property type="match status" value="1"/>
</dbReference>
<dbReference type="GO" id="GO:0030246">
    <property type="term" value="F:carbohydrate binding"/>
    <property type="evidence" value="ECO:0007669"/>
    <property type="project" value="InterPro"/>
</dbReference>
<dbReference type="SUPFAM" id="SSF49384">
    <property type="entry name" value="Carbohydrate-binding domain"/>
    <property type="match status" value="1"/>
</dbReference>
<keyword evidence="1" id="KW-0812">Transmembrane</keyword>
<proteinExistence type="predicted"/>
<feature type="chain" id="PRO_5009583303" description="Cohesin domain-containing protein" evidence="2">
    <location>
        <begin position="26"/>
        <end position="252"/>
    </location>
</feature>
<gene>
    <name evidence="3" type="ORF">A2401_00290</name>
</gene>
<reference evidence="3 4" key="1">
    <citation type="journal article" date="2016" name="Nat. Commun.">
        <title>Thousands of microbial genomes shed light on interconnected biogeochemical processes in an aquifer system.</title>
        <authorList>
            <person name="Anantharaman K."/>
            <person name="Brown C.T."/>
            <person name="Hug L.A."/>
            <person name="Sharon I."/>
            <person name="Castelle C.J."/>
            <person name="Probst A.J."/>
            <person name="Thomas B.C."/>
            <person name="Singh A."/>
            <person name="Wilkins M.J."/>
            <person name="Karaoz U."/>
            <person name="Brodie E.L."/>
            <person name="Williams K.H."/>
            <person name="Hubbard S.S."/>
            <person name="Banfield J.F."/>
        </authorList>
    </citation>
    <scope>NUCLEOTIDE SEQUENCE [LARGE SCALE GENOMIC DNA]</scope>
</reference>
<dbReference type="Proteomes" id="UP000177751">
    <property type="component" value="Unassembled WGS sequence"/>
</dbReference>
<dbReference type="STRING" id="1802229.A2401_00290"/>
<organism evidence="3 4">
    <name type="scientific">Candidatus Staskawiczbacteria bacterium RIFOXYC1_FULL_38_18</name>
    <dbReference type="NCBI Taxonomy" id="1802229"/>
    <lineage>
        <taxon>Bacteria</taxon>
        <taxon>Candidatus Staskawicziibacteriota</taxon>
    </lineage>
</organism>
<sequence length="252" mass="26506">MKIKTRIATIILSSALCLLPLLSLASGTASLTLVPQTGSYKSGQTFNVTIYADPAGGSMDTVRVKLSFSPDSLEIENFSMNPIFSYQAGANGFDNAKGTFSWGAGIPGGTKIANNFGTIAFKAKKQGSAQISINQDSLVLSAGQNQFNGQESSATYNLLATVNAPASTGAEKIAKQPATAQPAAGPETALANTDNNALEPQIETKIFAKNLTASLFDSLPFKIATWAWILLTFALVVIIAVKIINKNKKVKI</sequence>
<dbReference type="CDD" id="cd08547">
    <property type="entry name" value="Type_II_cohesin"/>
    <property type="match status" value="1"/>
</dbReference>
<feature type="signal peptide" evidence="2">
    <location>
        <begin position="1"/>
        <end position="25"/>
    </location>
</feature>